<keyword evidence="3" id="KW-1185">Reference proteome</keyword>
<organism evidence="2 3">
    <name type="scientific">Raphidocelis subcapitata</name>
    <dbReference type="NCBI Taxonomy" id="307507"/>
    <lineage>
        <taxon>Eukaryota</taxon>
        <taxon>Viridiplantae</taxon>
        <taxon>Chlorophyta</taxon>
        <taxon>core chlorophytes</taxon>
        <taxon>Chlorophyceae</taxon>
        <taxon>CS clade</taxon>
        <taxon>Sphaeropleales</taxon>
        <taxon>Selenastraceae</taxon>
        <taxon>Raphidocelis</taxon>
    </lineage>
</organism>
<accession>A0A2V0NZB5</accession>
<evidence type="ECO:0000256" key="1">
    <source>
        <dbReference type="SAM" id="SignalP"/>
    </source>
</evidence>
<sequence length="93" mass="9610">MAPARRAAALVTVCLLLMALATVSAAPSESLLSRSRKLLQITIRGADGGCSIAIPYRASVGNFVGGNWGANLVTLGRGSPRCNPGWGSSWWGP</sequence>
<dbReference type="Proteomes" id="UP000247498">
    <property type="component" value="Unassembled WGS sequence"/>
</dbReference>
<comment type="caution">
    <text evidence="2">The sequence shown here is derived from an EMBL/GenBank/DDBJ whole genome shotgun (WGS) entry which is preliminary data.</text>
</comment>
<name>A0A2V0NZB5_9CHLO</name>
<evidence type="ECO:0000313" key="2">
    <source>
        <dbReference type="EMBL" id="GBF92956.1"/>
    </source>
</evidence>
<feature type="chain" id="PRO_5015978733" evidence="1">
    <location>
        <begin position="26"/>
        <end position="93"/>
    </location>
</feature>
<dbReference type="EMBL" id="BDRX01000036">
    <property type="protein sequence ID" value="GBF92956.1"/>
    <property type="molecule type" value="Genomic_DNA"/>
</dbReference>
<reference evidence="2 3" key="1">
    <citation type="journal article" date="2018" name="Sci. Rep.">
        <title>Raphidocelis subcapitata (=Pseudokirchneriella subcapitata) provides an insight into genome evolution and environmental adaptations in the Sphaeropleales.</title>
        <authorList>
            <person name="Suzuki S."/>
            <person name="Yamaguchi H."/>
            <person name="Nakajima N."/>
            <person name="Kawachi M."/>
        </authorList>
    </citation>
    <scope>NUCLEOTIDE SEQUENCE [LARGE SCALE GENOMIC DNA]</scope>
    <source>
        <strain evidence="2 3">NIES-35</strain>
    </source>
</reference>
<proteinExistence type="predicted"/>
<gene>
    <name evidence="2" type="ORF">Rsub_05792</name>
</gene>
<protein>
    <submittedName>
        <fullName evidence="2">Uncharacterized protein</fullName>
    </submittedName>
</protein>
<dbReference type="InParanoid" id="A0A2V0NZB5"/>
<feature type="signal peptide" evidence="1">
    <location>
        <begin position="1"/>
        <end position="25"/>
    </location>
</feature>
<dbReference type="AlphaFoldDB" id="A0A2V0NZB5"/>
<keyword evidence="1" id="KW-0732">Signal</keyword>
<evidence type="ECO:0000313" key="3">
    <source>
        <dbReference type="Proteomes" id="UP000247498"/>
    </source>
</evidence>